<reference evidence="2" key="1">
    <citation type="journal article" date="2016" name="Nat. Genet.">
        <title>A high-quality carrot genome assembly provides new insights into carotenoid accumulation and asterid genome evolution.</title>
        <authorList>
            <person name="Iorizzo M."/>
            <person name="Ellison S."/>
            <person name="Senalik D."/>
            <person name="Zeng P."/>
            <person name="Satapoomin P."/>
            <person name="Huang J."/>
            <person name="Bowman M."/>
            <person name="Iovene M."/>
            <person name="Sanseverino W."/>
            <person name="Cavagnaro P."/>
            <person name="Yildiz M."/>
            <person name="Macko-Podgorni A."/>
            <person name="Moranska E."/>
            <person name="Grzebelus E."/>
            <person name="Grzebelus D."/>
            <person name="Ashrafi H."/>
            <person name="Zheng Z."/>
            <person name="Cheng S."/>
            <person name="Spooner D."/>
            <person name="Van Deynze A."/>
            <person name="Simon P."/>
        </authorList>
    </citation>
    <scope>NUCLEOTIDE SEQUENCE [LARGE SCALE GENOMIC DNA]</scope>
    <source>
        <tissue evidence="2">Leaf</tissue>
    </source>
</reference>
<dbReference type="PANTHER" id="PTHR46033:SF8">
    <property type="entry name" value="PROTEIN MAINTENANCE OF MERISTEMS-LIKE"/>
    <property type="match status" value="1"/>
</dbReference>
<dbReference type="OMA" id="SWFANAS"/>
<dbReference type="GO" id="GO:0010073">
    <property type="term" value="P:meristem maintenance"/>
    <property type="evidence" value="ECO:0007669"/>
    <property type="project" value="InterPro"/>
</dbReference>
<gene>
    <name evidence="2" type="ORF">DCAR_013464</name>
</gene>
<proteinExistence type="predicted"/>
<comment type="caution">
    <text evidence="2">The sequence shown here is derived from an EMBL/GenBank/DDBJ whole genome shotgun (WGS) entry which is preliminary data.</text>
</comment>
<dbReference type="PANTHER" id="PTHR46033">
    <property type="entry name" value="PROTEIN MAIN-LIKE 2"/>
    <property type="match status" value="1"/>
</dbReference>
<sequence>MRRKVTAETGAFTAFWQFLTYWAFEYLDINRPKARRGNVFPRAKRWICPETSTENANPHFFGPQFIACRCQLNYVEESQVGLTISHLVTWVPYPEKCYPPAMLPTIKLAKKRIPFRSIETWEYYLGERCLRQLSSPRQVPKDPPQIMHGTGEGQNDVKWKGIPAEDLVDRSLEYPSWFANASIGRILNEKHQPDLIPISQAEYIKMKEDRNALEEECAKLREELYGLKKVTVIPFSLELKKLNLPKVRRISEQALATFSWFLAIYYVPEV</sequence>
<evidence type="ECO:0008006" key="3">
    <source>
        <dbReference type="Google" id="ProtNLM"/>
    </source>
</evidence>
<accession>A0A165YS00</accession>
<dbReference type="InterPro" id="IPR044824">
    <property type="entry name" value="MAIN-like"/>
</dbReference>
<organism evidence="2">
    <name type="scientific">Daucus carota subsp. sativus</name>
    <name type="common">Carrot</name>
    <dbReference type="NCBI Taxonomy" id="79200"/>
    <lineage>
        <taxon>Eukaryota</taxon>
        <taxon>Viridiplantae</taxon>
        <taxon>Streptophyta</taxon>
        <taxon>Embryophyta</taxon>
        <taxon>Tracheophyta</taxon>
        <taxon>Spermatophyta</taxon>
        <taxon>Magnoliopsida</taxon>
        <taxon>eudicotyledons</taxon>
        <taxon>Gunneridae</taxon>
        <taxon>Pentapetalae</taxon>
        <taxon>asterids</taxon>
        <taxon>campanulids</taxon>
        <taxon>Apiales</taxon>
        <taxon>Apiaceae</taxon>
        <taxon>Apioideae</taxon>
        <taxon>Scandiceae</taxon>
        <taxon>Daucinae</taxon>
        <taxon>Daucus</taxon>
        <taxon>Daucus sect. Daucus</taxon>
    </lineage>
</organism>
<dbReference type="AlphaFoldDB" id="A0A165YS00"/>
<name>A0A165YS00_DAUCS</name>
<dbReference type="Gramene" id="KZM99174">
    <property type="protein sequence ID" value="KZM99174"/>
    <property type="gene ID" value="DCAR_013464"/>
</dbReference>
<evidence type="ECO:0000256" key="1">
    <source>
        <dbReference type="SAM" id="Coils"/>
    </source>
</evidence>
<feature type="coiled-coil region" evidence="1">
    <location>
        <begin position="203"/>
        <end position="230"/>
    </location>
</feature>
<keyword evidence="1" id="KW-0175">Coiled coil</keyword>
<dbReference type="EMBL" id="LNRQ01000004">
    <property type="protein sequence ID" value="KZM99174.1"/>
    <property type="molecule type" value="Genomic_DNA"/>
</dbReference>
<protein>
    <recommendedName>
        <fullName evidence="3">Aminotransferase-like plant mobile domain-containing protein</fullName>
    </recommendedName>
</protein>
<evidence type="ECO:0000313" key="2">
    <source>
        <dbReference type="EMBL" id="KZM99174.1"/>
    </source>
</evidence>